<dbReference type="Gene3D" id="1.10.150.120">
    <property type="entry name" value="[2Fe-2S]-binding domain"/>
    <property type="match status" value="1"/>
</dbReference>
<dbReference type="SUPFAM" id="SSF47741">
    <property type="entry name" value="CO dehydrogenase ISP C-domain like"/>
    <property type="match status" value="1"/>
</dbReference>
<evidence type="ECO:0000256" key="2">
    <source>
        <dbReference type="ARBA" id="ARBA00022505"/>
    </source>
</evidence>
<dbReference type="SUPFAM" id="SSF54292">
    <property type="entry name" value="2Fe-2S ferredoxin-like"/>
    <property type="match status" value="1"/>
</dbReference>
<accession>A0A6J6TLN1</accession>
<feature type="region of interest" description="Disordered" evidence="6">
    <location>
        <begin position="135"/>
        <end position="167"/>
    </location>
</feature>
<dbReference type="PANTHER" id="PTHR11908:SF132">
    <property type="entry name" value="ALDEHYDE OXIDASE 1-RELATED"/>
    <property type="match status" value="1"/>
</dbReference>
<dbReference type="SMART" id="SM01008">
    <property type="entry name" value="Ald_Xan_dh_C"/>
    <property type="match status" value="1"/>
</dbReference>
<keyword evidence="3" id="KW-0479">Metal-binding</keyword>
<dbReference type="InterPro" id="IPR002888">
    <property type="entry name" value="2Fe-2S-bd"/>
</dbReference>
<evidence type="ECO:0000256" key="6">
    <source>
        <dbReference type="SAM" id="MobiDB-lite"/>
    </source>
</evidence>
<dbReference type="SUPFAM" id="SSF56003">
    <property type="entry name" value="Molybdenum cofactor-binding domain"/>
    <property type="match status" value="1"/>
</dbReference>
<evidence type="ECO:0000259" key="7">
    <source>
        <dbReference type="PROSITE" id="PS51085"/>
    </source>
</evidence>
<dbReference type="CDD" id="cd00207">
    <property type="entry name" value="fer2"/>
    <property type="match status" value="1"/>
</dbReference>
<evidence type="ECO:0000256" key="3">
    <source>
        <dbReference type="ARBA" id="ARBA00022723"/>
    </source>
</evidence>
<dbReference type="InterPro" id="IPR036856">
    <property type="entry name" value="Ald_Oxase/Xan_DH_a/b_sf"/>
</dbReference>
<dbReference type="PANTHER" id="PTHR11908">
    <property type="entry name" value="XANTHINE DEHYDROGENASE"/>
    <property type="match status" value="1"/>
</dbReference>
<dbReference type="AlphaFoldDB" id="A0A6J6TLN1"/>
<dbReference type="InterPro" id="IPR016208">
    <property type="entry name" value="Ald_Oxase/xanthine_DH-like"/>
</dbReference>
<dbReference type="InterPro" id="IPR036010">
    <property type="entry name" value="2Fe-2S_ferredoxin-like_sf"/>
</dbReference>
<comment type="similarity">
    <text evidence="1">Belongs to the xanthine dehydrogenase family.</text>
</comment>
<keyword evidence="4" id="KW-0560">Oxidoreductase</keyword>
<dbReference type="Pfam" id="PF20256">
    <property type="entry name" value="MoCoBD_2"/>
    <property type="match status" value="2"/>
</dbReference>
<dbReference type="InterPro" id="IPR008274">
    <property type="entry name" value="AldOxase/xan_DH_MoCoBD1"/>
</dbReference>
<dbReference type="SUPFAM" id="SSF54665">
    <property type="entry name" value="CO dehydrogenase molybdoprotein N-domain-like"/>
    <property type="match status" value="1"/>
</dbReference>
<keyword evidence="2" id="KW-0500">Molybdenum</keyword>
<name>A0A6J6TLN1_9ZZZZ</name>
<keyword evidence="5" id="KW-0408">Iron</keyword>
<dbReference type="InterPro" id="IPR006058">
    <property type="entry name" value="2Fe2S_fd_BS"/>
</dbReference>
<sequence>MIVNGSPTDTPPAPGQCLRTYLRAAGHLDVKKGCDAGDCGACTVLVDGQPRQSCLVPAVRAADAEVTTLAGLGSPDDLHPTQRAFLEAQGFQCGFCTAGFVVTASTGACSDRDLKGNLCRCTGYRSIRDAIAQQSAEVAPGGRAARSASDERASRPPETAIGESTRPPAAVDVVTGRAAYTLDLPADDPATETLHLAVLQSPHSHAAITRIDTAAAEALPGVHLVLTHRDDPGVLFSTARHDSRLDDPDDTRVLDDVVRFAGQRVAAVVADSPAIAEAALRLLHVEYDVRPAVHDPESARAAGAPLVHGEKDPVTSRISEPGRNVVAQTHGEVGDVAAGLAAATHRVHGTWRTARVNQAAMETHAARAWLDAPLAEGGRLVVRSSSQVPFLVRDELAHVLELEPSQVRVTTGRVGGGFGGKQEMLVEDLVALAVLRLAERGVHRPVQWELTREQQFTLVPGRHPFRVEVELGADDDGVLTAMRLDVLSDTGAYGNHAVGVLFHGCHESVALYRCANKRVDAEAVYTHTVPAGAFRGYGLGQVIFAIESALDDLAREVGLSAAEIRRRNAVVPGDELVVNGPAVDDIVHATDGLPQCLDLVERALAATEDGPPGPGWLVGEGLAAAMIATIPPRGHHSTATVTLTEDGSVEVGVGSAEFGNGSATVHVQLVATALGDRVDPARIRVRGGDTDAAAYDTGAYGSTGSVVAGGAVHAAAQDLARRLDAGETRRPLVGTGEHHGTPRSVAFNVHGVRVAVHPPTGEVRVLRSVHAADAGVVLNPEQLRGQVEGGVAQGFGSALQEEVRLEDGVVTTRTFRDYRVPQIGQVPHTEVLFADTVDPVGPLGAKSMSEAPYNPVAPAVANAVRDATGRRPRELPMSRDRVWRLLTSEEDPCPIP</sequence>
<dbReference type="InterPro" id="IPR001041">
    <property type="entry name" value="2Fe-2S_ferredoxin-type"/>
</dbReference>
<dbReference type="Gene3D" id="3.10.20.30">
    <property type="match status" value="1"/>
</dbReference>
<feature type="domain" description="2Fe-2S ferredoxin-type" evidence="7">
    <location>
        <begin position="1"/>
        <end position="72"/>
    </location>
</feature>
<dbReference type="Gene3D" id="3.30.365.10">
    <property type="entry name" value="Aldehyde oxidase/xanthine dehydrogenase, molybdopterin binding domain"/>
    <property type="match status" value="4"/>
</dbReference>
<dbReference type="Gene3D" id="3.90.1170.50">
    <property type="entry name" value="Aldehyde oxidase/xanthine dehydrogenase, a/b hammerhead"/>
    <property type="match status" value="1"/>
</dbReference>
<evidence type="ECO:0000256" key="5">
    <source>
        <dbReference type="ARBA" id="ARBA00023004"/>
    </source>
</evidence>
<protein>
    <submittedName>
        <fullName evidence="8">Unannotated protein</fullName>
    </submittedName>
</protein>
<dbReference type="Pfam" id="PF01315">
    <property type="entry name" value="Ald_Xan_dh_C"/>
    <property type="match status" value="1"/>
</dbReference>
<dbReference type="GO" id="GO:0051537">
    <property type="term" value="F:2 iron, 2 sulfur cluster binding"/>
    <property type="evidence" value="ECO:0007669"/>
    <property type="project" value="InterPro"/>
</dbReference>
<dbReference type="InterPro" id="IPR046867">
    <property type="entry name" value="AldOxase/xan_DH_MoCoBD2"/>
</dbReference>
<dbReference type="Pfam" id="PF00111">
    <property type="entry name" value="Fer2"/>
    <property type="match status" value="1"/>
</dbReference>
<evidence type="ECO:0000313" key="8">
    <source>
        <dbReference type="EMBL" id="CAB4747279.1"/>
    </source>
</evidence>
<dbReference type="InterPro" id="IPR000674">
    <property type="entry name" value="Ald_Oxase/Xan_DH_a/b"/>
</dbReference>
<dbReference type="Pfam" id="PF01799">
    <property type="entry name" value="Fer2_2"/>
    <property type="match status" value="1"/>
</dbReference>
<evidence type="ECO:0000256" key="1">
    <source>
        <dbReference type="ARBA" id="ARBA00006849"/>
    </source>
</evidence>
<dbReference type="Pfam" id="PF02738">
    <property type="entry name" value="MoCoBD_1"/>
    <property type="match status" value="1"/>
</dbReference>
<evidence type="ECO:0000256" key="4">
    <source>
        <dbReference type="ARBA" id="ARBA00023002"/>
    </source>
</evidence>
<organism evidence="8">
    <name type="scientific">freshwater metagenome</name>
    <dbReference type="NCBI Taxonomy" id="449393"/>
    <lineage>
        <taxon>unclassified sequences</taxon>
        <taxon>metagenomes</taxon>
        <taxon>ecological metagenomes</taxon>
    </lineage>
</organism>
<reference evidence="8" key="1">
    <citation type="submission" date="2020-05" db="EMBL/GenBank/DDBJ databases">
        <authorList>
            <person name="Chiriac C."/>
            <person name="Salcher M."/>
            <person name="Ghai R."/>
            <person name="Kavagutti S V."/>
        </authorList>
    </citation>
    <scope>NUCLEOTIDE SEQUENCE</scope>
</reference>
<gene>
    <name evidence="8" type="ORF">UFOPK2761_01744</name>
</gene>
<dbReference type="InterPro" id="IPR036884">
    <property type="entry name" value="2Fe-2S-bd_dom_sf"/>
</dbReference>
<dbReference type="InterPro" id="IPR037165">
    <property type="entry name" value="AldOxase/xan_DH_Mopterin-bd_sf"/>
</dbReference>
<dbReference type="InterPro" id="IPR012675">
    <property type="entry name" value="Beta-grasp_dom_sf"/>
</dbReference>
<dbReference type="GO" id="GO:0005506">
    <property type="term" value="F:iron ion binding"/>
    <property type="evidence" value="ECO:0007669"/>
    <property type="project" value="InterPro"/>
</dbReference>
<dbReference type="PROSITE" id="PS00197">
    <property type="entry name" value="2FE2S_FER_1"/>
    <property type="match status" value="1"/>
</dbReference>
<dbReference type="PROSITE" id="PS51085">
    <property type="entry name" value="2FE2S_FER_2"/>
    <property type="match status" value="1"/>
</dbReference>
<dbReference type="GO" id="GO:0016491">
    <property type="term" value="F:oxidoreductase activity"/>
    <property type="evidence" value="ECO:0007669"/>
    <property type="project" value="UniProtKB-KW"/>
</dbReference>
<proteinExistence type="inferred from homology"/>
<dbReference type="EMBL" id="CAEZYQ010000012">
    <property type="protein sequence ID" value="CAB4747279.1"/>
    <property type="molecule type" value="Genomic_DNA"/>
</dbReference>